<feature type="transmembrane region" description="Helical" evidence="4">
    <location>
        <begin position="21"/>
        <end position="40"/>
    </location>
</feature>
<accession>A0A379DAD6</accession>
<dbReference type="EMBL" id="UGTH01000001">
    <property type="protein sequence ID" value="SUB74562.1"/>
    <property type="molecule type" value="Genomic_DNA"/>
</dbReference>
<keyword evidence="4" id="KW-0472">Membrane</keyword>
<evidence type="ECO:0000256" key="4">
    <source>
        <dbReference type="SAM" id="Phobius"/>
    </source>
</evidence>
<dbReference type="Gene3D" id="3.30.457.10">
    <property type="entry name" value="Copper amine oxidase-like, N-terminal domain"/>
    <property type="match status" value="1"/>
</dbReference>
<dbReference type="InterPro" id="IPR002988">
    <property type="entry name" value="GA_module"/>
</dbReference>
<dbReference type="Pfam" id="PF07833">
    <property type="entry name" value="Cu_amine_oxidN1"/>
    <property type="match status" value="1"/>
</dbReference>
<dbReference type="NCBIfam" id="TIGR01168">
    <property type="entry name" value="YSIRK_signal"/>
    <property type="match status" value="1"/>
</dbReference>
<feature type="compositionally biased region" description="Basic and acidic residues" evidence="3">
    <location>
        <begin position="320"/>
        <end position="332"/>
    </location>
</feature>
<keyword evidence="2" id="KW-0175">Coiled coil</keyword>
<keyword evidence="4" id="KW-0812">Transmembrane</keyword>
<feature type="domain" description="Copper amine oxidase-like N-terminal" evidence="7">
    <location>
        <begin position="976"/>
        <end position="1083"/>
    </location>
</feature>
<feature type="coiled-coil region" evidence="2">
    <location>
        <begin position="447"/>
        <end position="542"/>
    </location>
</feature>
<feature type="coiled-coil region" evidence="2">
    <location>
        <begin position="664"/>
        <end position="702"/>
    </location>
</feature>
<dbReference type="AlphaFoldDB" id="A0A379DAD6"/>
<dbReference type="Pfam" id="PF01468">
    <property type="entry name" value="GA"/>
    <property type="match status" value="3"/>
</dbReference>
<feature type="region of interest" description="Disordered" evidence="3">
    <location>
        <begin position="320"/>
        <end position="355"/>
    </location>
</feature>
<feature type="domain" description="Protein G-related albumin-binding (GA) module" evidence="5">
    <location>
        <begin position="738"/>
        <end position="790"/>
    </location>
</feature>
<dbReference type="Proteomes" id="UP000254777">
    <property type="component" value="Unassembled WGS sequence"/>
</dbReference>
<evidence type="ECO:0000259" key="6">
    <source>
        <dbReference type="Pfam" id="PF04650"/>
    </source>
</evidence>
<evidence type="ECO:0000313" key="8">
    <source>
        <dbReference type="EMBL" id="SUB74562.1"/>
    </source>
</evidence>
<name>A0A379DAD6_9FIRM</name>
<feature type="domain" description="YSIRK Gram-positive signal peptide" evidence="6">
    <location>
        <begin position="14"/>
        <end position="39"/>
    </location>
</feature>
<evidence type="ECO:0000259" key="7">
    <source>
        <dbReference type="Pfam" id="PF07833"/>
    </source>
</evidence>
<feature type="compositionally biased region" description="Basic and acidic residues" evidence="3">
    <location>
        <begin position="339"/>
        <end position="355"/>
    </location>
</feature>
<sequence>MENLREFIKSRKRNRIYRYSIRRLSIGVVSCVVGAFVLFAPVNFGKAELSGVVYASEVEKYSDLLLEVQQKDDNDGKCSVVLVSKSFTQDNHDLKDVKLVIGDNKKEIKLEPDKSNPLIREGKIDATDLGKKFKVAIYDSSKKENPTYYAGGILREEETYDKLQKEEKQEGEREKERERERETLQKINVLKEKVQQLVEDAAKREEIVTKVAEEVTKEAEKIKEKLNKGEISGAATEAETVKNKVEEAANLAKEAKTYAEKAKQAAEELEKKAKEVSGEEQATVQKLARESEEALQKVEEAVQKAEEAVQKAEEALTKAIARERKEKEEKPQVDQSGEESEKKEPTENANFDKIRDKVKETLKEIKLSEGNSGMLMKVLKTNNYDDLLKLVFEIQSKEHDKGIKEKLIEAVVDVEGYLSDAEKANLKTNVEDWSKNEQVFKRAVDSLKNHVENKKKIEKKIDDLFEKAAKVLRNGDKDYGRSSVTELEKNLLKIKDLDNSKEFTQEKLKELEKTINPLIEKMGEEKDLKNKLRENIKSLKDEKEIGIFSARIDKAKNLEELKVYKSKIDAKGKEETFNEISKLEFLNEEEKKYYKTVLDNTEEFNHFKTVFDIAKEKNEAIEAKIKDNIKNDIDKLAFLNKEEKEFYKSQLGGATSPNSVSIVIELAEEKDKAKEIELKDAAKEYVDKLSDLTETSKKLAKKDIDEATNVETIKDIAERAKLMNKKKAEKALEELVKKELKEVKEAAKEYIDNLSDLTETSKKLAKKDIDEATNVETIKDIAERAKLMNKKKAEKALEELIKKEKEKEKPVEPKVPEEPKKPEEKPAEPKKPENEPKEKEEKPSDPKQPEKPNKPEPKDPEKNPEEPKKPEEKPAEPKQPENEPKEKEEKPKEVIPAMPLTPGIKVIPSTPLQPSIKVAPRAFRNDNDQRGSIDWRYIKAPSKDAKAEVQKQKTVIEVKIKIGSDILQRTINNHTQEIKMDTKAIIKDGRTMLPIRYVAEALGYTVEWREDTRTAILKDKETTIEIPVDTNKIIINGKEIQSDVKPMIENGRTMLPIANIARALGLKDGQDIKWDEAKQEVTIRKEIIN</sequence>
<evidence type="ECO:0000256" key="1">
    <source>
        <dbReference type="ARBA" id="ARBA00022729"/>
    </source>
</evidence>
<keyword evidence="4" id="KW-1133">Transmembrane helix</keyword>
<feature type="region of interest" description="Disordered" evidence="3">
    <location>
        <begin position="160"/>
        <end position="180"/>
    </location>
</feature>
<evidence type="ECO:0000259" key="5">
    <source>
        <dbReference type="Pfam" id="PF01468"/>
    </source>
</evidence>
<evidence type="ECO:0000256" key="3">
    <source>
        <dbReference type="SAM" id="MobiDB-lite"/>
    </source>
</evidence>
<dbReference type="InterPro" id="IPR036582">
    <property type="entry name" value="Mao_N_sf"/>
</dbReference>
<dbReference type="Gene3D" id="1.20.5.420">
    <property type="entry name" value="Immunoglobulin FC, subunit C"/>
    <property type="match status" value="2"/>
</dbReference>
<feature type="domain" description="Protein G-related albumin-binding (GA) module" evidence="5">
    <location>
        <begin position="679"/>
        <end position="725"/>
    </location>
</feature>
<feature type="region of interest" description="Disordered" evidence="3">
    <location>
        <begin position="801"/>
        <end position="908"/>
    </location>
</feature>
<proteinExistence type="predicted"/>
<dbReference type="Pfam" id="PF04650">
    <property type="entry name" value="YSIRK_signal"/>
    <property type="match status" value="1"/>
</dbReference>
<dbReference type="SUPFAM" id="SSF55383">
    <property type="entry name" value="Copper amine oxidase, domain N"/>
    <property type="match status" value="1"/>
</dbReference>
<gene>
    <name evidence="8" type="primary">bag</name>
    <name evidence="8" type="ORF">NCTC11088_00312</name>
</gene>
<feature type="compositionally biased region" description="Basic and acidic residues" evidence="3">
    <location>
        <begin position="801"/>
        <end position="893"/>
    </location>
</feature>
<evidence type="ECO:0000313" key="9">
    <source>
        <dbReference type="Proteomes" id="UP000254777"/>
    </source>
</evidence>
<protein>
    <submittedName>
        <fullName evidence="8">Beta antigen</fullName>
    </submittedName>
</protein>
<dbReference type="RefSeq" id="WP_115311947.1">
    <property type="nucleotide sequence ID" value="NZ_UGTH01000001.1"/>
</dbReference>
<reference evidence="8 9" key="1">
    <citation type="submission" date="2018-06" db="EMBL/GenBank/DDBJ databases">
        <authorList>
            <consortium name="Pathogen Informatics"/>
            <person name="Doyle S."/>
        </authorList>
    </citation>
    <scope>NUCLEOTIDE SEQUENCE [LARGE SCALE GENOMIC DNA]</scope>
    <source>
        <strain evidence="8 9">NCTC11088</strain>
    </source>
</reference>
<feature type="domain" description="Protein G-related albumin-binding (GA) module" evidence="5">
    <location>
        <begin position="626"/>
        <end position="673"/>
    </location>
</feature>
<dbReference type="InterPro" id="IPR012854">
    <property type="entry name" value="Cu_amine_oxidase-like_N"/>
</dbReference>
<dbReference type="InterPro" id="IPR005877">
    <property type="entry name" value="YSIRK_signal_dom"/>
</dbReference>
<evidence type="ECO:0000256" key="2">
    <source>
        <dbReference type="SAM" id="Coils"/>
    </source>
</evidence>
<keyword evidence="1" id="KW-0732">Signal</keyword>
<organism evidence="8 9">
    <name type="scientific">Peptoniphilus indolicus</name>
    <dbReference type="NCBI Taxonomy" id="33030"/>
    <lineage>
        <taxon>Bacteria</taxon>
        <taxon>Bacillati</taxon>
        <taxon>Bacillota</taxon>
        <taxon>Tissierellia</taxon>
        <taxon>Tissierellales</taxon>
        <taxon>Peptoniphilaceae</taxon>
        <taxon>Peptoniphilus</taxon>
    </lineage>
</organism>